<sequence>MGMPISQAFRSRPFPITNASGTRLTLSSPAQPQSPLTSLTQL</sequence>
<evidence type="ECO:0000256" key="1">
    <source>
        <dbReference type="SAM" id="MobiDB-lite"/>
    </source>
</evidence>
<name>A0A6J4UZW0_9BACT</name>
<gene>
    <name evidence="2" type="ORF">AVDCRST_MAG70-1796</name>
</gene>
<organism evidence="2">
    <name type="scientific">uncultured Thermomicrobiales bacterium</name>
    <dbReference type="NCBI Taxonomy" id="1645740"/>
    <lineage>
        <taxon>Bacteria</taxon>
        <taxon>Pseudomonadati</taxon>
        <taxon>Thermomicrobiota</taxon>
        <taxon>Thermomicrobia</taxon>
        <taxon>Thermomicrobiales</taxon>
        <taxon>environmental samples</taxon>
    </lineage>
</organism>
<evidence type="ECO:0000313" key="2">
    <source>
        <dbReference type="EMBL" id="CAA9562817.1"/>
    </source>
</evidence>
<proteinExistence type="predicted"/>
<feature type="region of interest" description="Disordered" evidence="1">
    <location>
        <begin position="1"/>
        <end position="42"/>
    </location>
</feature>
<protein>
    <submittedName>
        <fullName evidence="2">Uncharacterized protein</fullName>
    </submittedName>
</protein>
<dbReference type="EMBL" id="CADCWH010000286">
    <property type="protein sequence ID" value="CAA9562817.1"/>
    <property type="molecule type" value="Genomic_DNA"/>
</dbReference>
<feature type="compositionally biased region" description="Polar residues" evidence="1">
    <location>
        <begin position="17"/>
        <end position="42"/>
    </location>
</feature>
<accession>A0A6J4UZW0</accession>
<reference evidence="2" key="1">
    <citation type="submission" date="2020-02" db="EMBL/GenBank/DDBJ databases">
        <authorList>
            <person name="Meier V. D."/>
        </authorList>
    </citation>
    <scope>NUCLEOTIDE SEQUENCE</scope>
    <source>
        <strain evidence="2">AVDCRST_MAG70</strain>
    </source>
</reference>
<dbReference type="AlphaFoldDB" id="A0A6J4UZW0"/>